<dbReference type="GO" id="GO:0005524">
    <property type="term" value="F:ATP binding"/>
    <property type="evidence" value="ECO:0007669"/>
    <property type="project" value="UniProtKB-UniRule"/>
</dbReference>
<dbReference type="GO" id="GO:0005737">
    <property type="term" value="C:cytoplasm"/>
    <property type="evidence" value="ECO:0007669"/>
    <property type="project" value="UniProtKB-SubCell"/>
</dbReference>
<dbReference type="FunFam" id="3.30.200.20:FF:000003">
    <property type="entry name" value="Non-specific serine/threonine protein kinase"/>
    <property type="match status" value="1"/>
</dbReference>
<dbReference type="EnsemblMetazoa" id="XM_030983267">
    <property type="protein sequence ID" value="XP_030839127"/>
    <property type="gene ID" value="LOC100891087"/>
</dbReference>
<protein>
    <recommendedName>
        <fullName evidence="2">non-specific serine/threonine protein kinase</fullName>
        <ecNumber evidence="2">2.7.11.1</ecNumber>
    </recommendedName>
</protein>
<name>A0A7M7SXS6_STRPU</name>
<accession>A0A7M7SXS6</accession>
<dbReference type="InterPro" id="IPR011009">
    <property type="entry name" value="Kinase-like_dom_sf"/>
</dbReference>
<keyword evidence="4 12" id="KW-0723">Serine/threonine-protein kinase</keyword>
<comment type="catalytic activity">
    <reaction evidence="10">
        <text>L-seryl-[protein] + ATP = O-phospho-L-seryl-[protein] + ADP + H(+)</text>
        <dbReference type="Rhea" id="RHEA:17989"/>
        <dbReference type="Rhea" id="RHEA-COMP:9863"/>
        <dbReference type="Rhea" id="RHEA-COMP:11604"/>
        <dbReference type="ChEBI" id="CHEBI:15378"/>
        <dbReference type="ChEBI" id="CHEBI:29999"/>
        <dbReference type="ChEBI" id="CHEBI:30616"/>
        <dbReference type="ChEBI" id="CHEBI:83421"/>
        <dbReference type="ChEBI" id="CHEBI:456216"/>
        <dbReference type="EC" id="2.7.11.1"/>
    </reaction>
</comment>
<evidence type="ECO:0000256" key="4">
    <source>
        <dbReference type="ARBA" id="ARBA00022527"/>
    </source>
</evidence>
<evidence type="ECO:0000256" key="11">
    <source>
        <dbReference type="PROSITE-ProRule" id="PRU10141"/>
    </source>
</evidence>
<keyword evidence="7" id="KW-0418">Kinase</keyword>
<feature type="region of interest" description="Disordered" evidence="13">
    <location>
        <begin position="343"/>
        <end position="393"/>
    </location>
</feature>
<feature type="region of interest" description="Disordered" evidence="13">
    <location>
        <begin position="427"/>
        <end position="446"/>
    </location>
</feature>
<comment type="similarity">
    <text evidence="12">Belongs to the protein kinase superfamily.</text>
</comment>
<keyword evidence="8 11" id="KW-0067">ATP-binding</keyword>
<feature type="domain" description="Protein kinase" evidence="14">
    <location>
        <begin position="11"/>
        <end position="274"/>
    </location>
</feature>
<dbReference type="InterPro" id="IPR008271">
    <property type="entry name" value="Ser/Thr_kinase_AS"/>
</dbReference>
<dbReference type="PROSITE" id="PS00108">
    <property type="entry name" value="PROTEIN_KINASE_ST"/>
    <property type="match status" value="1"/>
</dbReference>
<organism evidence="15 16">
    <name type="scientific">Strongylocentrotus purpuratus</name>
    <name type="common">Purple sea urchin</name>
    <dbReference type="NCBI Taxonomy" id="7668"/>
    <lineage>
        <taxon>Eukaryota</taxon>
        <taxon>Metazoa</taxon>
        <taxon>Echinodermata</taxon>
        <taxon>Eleutherozoa</taxon>
        <taxon>Echinozoa</taxon>
        <taxon>Echinoidea</taxon>
        <taxon>Euechinoidea</taxon>
        <taxon>Echinacea</taxon>
        <taxon>Camarodonta</taxon>
        <taxon>Echinidea</taxon>
        <taxon>Strongylocentrotidae</taxon>
        <taxon>Strongylocentrotus</taxon>
    </lineage>
</organism>
<keyword evidence="3" id="KW-0963">Cytoplasm</keyword>
<evidence type="ECO:0000313" key="16">
    <source>
        <dbReference type="Proteomes" id="UP000007110"/>
    </source>
</evidence>
<evidence type="ECO:0000256" key="13">
    <source>
        <dbReference type="SAM" id="MobiDB-lite"/>
    </source>
</evidence>
<reference evidence="15" key="2">
    <citation type="submission" date="2021-01" db="UniProtKB">
        <authorList>
            <consortium name="EnsemblMetazoa"/>
        </authorList>
    </citation>
    <scope>IDENTIFICATION</scope>
</reference>
<evidence type="ECO:0000256" key="10">
    <source>
        <dbReference type="ARBA" id="ARBA00048679"/>
    </source>
</evidence>
<comment type="catalytic activity">
    <reaction evidence="9">
        <text>L-threonyl-[protein] + ATP = O-phospho-L-threonyl-[protein] + ADP + H(+)</text>
        <dbReference type="Rhea" id="RHEA:46608"/>
        <dbReference type="Rhea" id="RHEA-COMP:11060"/>
        <dbReference type="Rhea" id="RHEA-COMP:11605"/>
        <dbReference type="ChEBI" id="CHEBI:15378"/>
        <dbReference type="ChEBI" id="CHEBI:30013"/>
        <dbReference type="ChEBI" id="CHEBI:30616"/>
        <dbReference type="ChEBI" id="CHEBI:61977"/>
        <dbReference type="ChEBI" id="CHEBI:456216"/>
        <dbReference type="EC" id="2.7.11.1"/>
    </reaction>
</comment>
<dbReference type="FunFam" id="1.10.510.10:FF:001222">
    <property type="entry name" value="Serine/threonine-protein kinase ppk25"/>
    <property type="match status" value="1"/>
</dbReference>
<feature type="region of interest" description="Disordered" evidence="13">
    <location>
        <begin position="457"/>
        <end position="483"/>
    </location>
</feature>
<dbReference type="Pfam" id="PF00069">
    <property type="entry name" value="Pkinase"/>
    <property type="match status" value="1"/>
</dbReference>
<dbReference type="EC" id="2.7.11.1" evidence="2"/>
<comment type="subcellular location">
    <subcellularLocation>
        <location evidence="1">Cytoplasm</location>
    </subcellularLocation>
</comment>
<evidence type="ECO:0000256" key="3">
    <source>
        <dbReference type="ARBA" id="ARBA00022490"/>
    </source>
</evidence>
<dbReference type="GO" id="GO:0004674">
    <property type="term" value="F:protein serine/threonine kinase activity"/>
    <property type="evidence" value="ECO:0007669"/>
    <property type="project" value="UniProtKB-KW"/>
</dbReference>
<feature type="binding site" evidence="11">
    <location>
        <position position="40"/>
    </location>
    <ligand>
        <name>ATP</name>
        <dbReference type="ChEBI" id="CHEBI:30616"/>
    </ligand>
</feature>
<sequence length="483" mass="54450">MSRLRSVGRYSVEDQTIGKGNFAVVELATHTVTKTKVALKVIEKRKITKPYVKKNLTREARIMSQLRHPNIVRLYETITSPQLYCLIMEYVPGRDLLTLVRGQKGGRLKEGVARRFVRQLVSALHHMHEHGIVHRDLKMENIMMDKQRENVKIIDFGLSNQCGPEELFKTHCGSPEYAAPELYVAGRDYGPEVDIWSLGVIMFAMVTGKLPFTTPHSENRRQHLLLQIKKGLKGVHDKEMAHLTDDCKDMLHGCIEPTPEDRLPLLDIERHAWITCEGQEPFCPFQTPPQDLDLRAEVIEDMALRLKVKPDKIQDVVLENKLDDVSAIFNILMEERLIKRGVWTGEHTRPPTPQTPTPADSARSRTGSRAGSRSSSARPGSAYADSSDGVRTPTVVTMVQPSMKSPDRKNKKIIDFELDVVEEEQTSWAQRTGLPPPCAKKSRPLGNATTANRVKAQTSYRMSTPGTGLSTPTKNTFTRTQTF</sequence>
<dbReference type="Proteomes" id="UP000007110">
    <property type="component" value="Unassembled WGS sequence"/>
</dbReference>
<evidence type="ECO:0000256" key="2">
    <source>
        <dbReference type="ARBA" id="ARBA00012513"/>
    </source>
</evidence>
<keyword evidence="5" id="KW-0808">Transferase</keyword>
<dbReference type="Gene3D" id="1.10.510.10">
    <property type="entry name" value="Transferase(Phosphotransferase) domain 1"/>
    <property type="match status" value="1"/>
</dbReference>
<evidence type="ECO:0000259" key="14">
    <source>
        <dbReference type="PROSITE" id="PS50011"/>
    </source>
</evidence>
<dbReference type="PROSITE" id="PS00107">
    <property type="entry name" value="PROTEIN_KINASE_ATP"/>
    <property type="match status" value="1"/>
</dbReference>
<dbReference type="SUPFAM" id="SSF56112">
    <property type="entry name" value="Protein kinase-like (PK-like)"/>
    <property type="match status" value="1"/>
</dbReference>
<evidence type="ECO:0000256" key="7">
    <source>
        <dbReference type="ARBA" id="ARBA00022777"/>
    </source>
</evidence>
<reference evidence="16" key="1">
    <citation type="submission" date="2015-02" db="EMBL/GenBank/DDBJ databases">
        <title>Genome sequencing for Strongylocentrotus purpuratus.</title>
        <authorList>
            <person name="Murali S."/>
            <person name="Liu Y."/>
            <person name="Vee V."/>
            <person name="English A."/>
            <person name="Wang M."/>
            <person name="Skinner E."/>
            <person name="Han Y."/>
            <person name="Muzny D.M."/>
            <person name="Worley K.C."/>
            <person name="Gibbs R.A."/>
        </authorList>
    </citation>
    <scope>NUCLEOTIDE SEQUENCE</scope>
</reference>
<evidence type="ECO:0000256" key="12">
    <source>
        <dbReference type="RuleBase" id="RU000304"/>
    </source>
</evidence>
<evidence type="ECO:0000313" key="15">
    <source>
        <dbReference type="EnsemblMetazoa" id="XP_030839127"/>
    </source>
</evidence>
<dbReference type="GeneID" id="100891087"/>
<dbReference type="OMA" id="FNVPVEW"/>
<dbReference type="RefSeq" id="XP_030839127.1">
    <property type="nucleotide sequence ID" value="XM_030983267.1"/>
</dbReference>
<dbReference type="AlphaFoldDB" id="A0A7M7SXS6"/>
<dbReference type="InterPro" id="IPR000719">
    <property type="entry name" value="Prot_kinase_dom"/>
</dbReference>
<dbReference type="PANTHER" id="PTHR24346:SF79">
    <property type="entry name" value="PROTEIN KINASE DOMAIN-CONTAINING PROTEIN"/>
    <property type="match status" value="1"/>
</dbReference>
<proteinExistence type="inferred from homology"/>
<evidence type="ECO:0000256" key="8">
    <source>
        <dbReference type="ARBA" id="ARBA00022840"/>
    </source>
</evidence>
<dbReference type="InterPro" id="IPR017441">
    <property type="entry name" value="Protein_kinase_ATP_BS"/>
</dbReference>
<dbReference type="PROSITE" id="PS50011">
    <property type="entry name" value="PROTEIN_KINASE_DOM"/>
    <property type="match status" value="1"/>
</dbReference>
<evidence type="ECO:0000256" key="1">
    <source>
        <dbReference type="ARBA" id="ARBA00004496"/>
    </source>
</evidence>
<evidence type="ECO:0000256" key="5">
    <source>
        <dbReference type="ARBA" id="ARBA00022679"/>
    </source>
</evidence>
<evidence type="ECO:0000256" key="9">
    <source>
        <dbReference type="ARBA" id="ARBA00047899"/>
    </source>
</evidence>
<dbReference type="PANTHER" id="PTHR24346">
    <property type="entry name" value="MAP/MICROTUBULE AFFINITY-REGULATING KINASE"/>
    <property type="match status" value="1"/>
</dbReference>
<keyword evidence="16" id="KW-1185">Reference proteome</keyword>
<evidence type="ECO:0000256" key="6">
    <source>
        <dbReference type="ARBA" id="ARBA00022741"/>
    </source>
</evidence>
<feature type="compositionally biased region" description="Low complexity" evidence="13">
    <location>
        <begin position="357"/>
        <end position="382"/>
    </location>
</feature>
<keyword evidence="6 11" id="KW-0547">Nucleotide-binding</keyword>
<dbReference type="SMART" id="SM00220">
    <property type="entry name" value="S_TKc"/>
    <property type="match status" value="1"/>
</dbReference>
<dbReference type="CDD" id="cd14003">
    <property type="entry name" value="STKc_AMPK-like"/>
    <property type="match status" value="1"/>
</dbReference>